<dbReference type="Proteomes" id="UP001597163">
    <property type="component" value="Unassembled WGS sequence"/>
</dbReference>
<comment type="caution">
    <text evidence="1">The sequence shown here is derived from an EMBL/GenBank/DDBJ whole genome shotgun (WGS) entry which is preliminary data.</text>
</comment>
<gene>
    <name evidence="1" type="ORF">ACFQ2E_07085</name>
</gene>
<sequence>MVTQTLTEYIRRISVESCFELSAFTNGWTTWKARITAILGSQYNQSDILNLGDNLSDIFLSTRAGGRTQDSLSGGGYGWEGLVCWYLNLCFAGTRAVAVRKTSNLPEPLRDCISVNYGNFRSNTESDIVIMVFPNQSEFTNDRSTLNLSDSQGNVIPNVKRGNFNYKEIVNRLAELHFDDFELGVIQCKTNWNDNAQIPMLWSMIYETNTFANNSISLGRNNYSMKDLANFSYSFMTVPTNALSTYKQNSTSVNRVRNLTGGNYWGYPTSSSIASSIKEIYNNNFRNVFPTNVRRSIANILSDLNGDLDYFDIT</sequence>
<name>A0ABW3RAT6_9FLAO</name>
<organism evidence="1 2">
    <name type="scientific">Hwangdonia seohaensis</name>
    <dbReference type="NCBI Taxonomy" id="1240727"/>
    <lineage>
        <taxon>Bacteria</taxon>
        <taxon>Pseudomonadati</taxon>
        <taxon>Bacteroidota</taxon>
        <taxon>Flavobacteriia</taxon>
        <taxon>Flavobacteriales</taxon>
        <taxon>Flavobacteriaceae</taxon>
        <taxon>Hwangdonia</taxon>
    </lineage>
</organism>
<keyword evidence="2" id="KW-1185">Reference proteome</keyword>
<proteinExistence type="predicted"/>
<evidence type="ECO:0000313" key="1">
    <source>
        <dbReference type="EMBL" id="MFD1162174.1"/>
    </source>
</evidence>
<accession>A0ABW3RAT6</accession>
<reference evidence="2" key="1">
    <citation type="journal article" date="2019" name="Int. J. Syst. Evol. Microbiol.">
        <title>The Global Catalogue of Microorganisms (GCM) 10K type strain sequencing project: providing services to taxonomists for standard genome sequencing and annotation.</title>
        <authorList>
            <consortium name="The Broad Institute Genomics Platform"/>
            <consortium name="The Broad Institute Genome Sequencing Center for Infectious Disease"/>
            <person name="Wu L."/>
            <person name="Ma J."/>
        </authorList>
    </citation>
    <scope>NUCLEOTIDE SEQUENCE [LARGE SCALE GENOMIC DNA]</scope>
    <source>
        <strain evidence="2">CCUG 63246</strain>
    </source>
</reference>
<dbReference type="EMBL" id="JBHTLJ010000002">
    <property type="protein sequence ID" value="MFD1162174.1"/>
    <property type="molecule type" value="Genomic_DNA"/>
</dbReference>
<dbReference type="RefSeq" id="WP_311938181.1">
    <property type="nucleotide sequence ID" value="NZ_JAVSCK010000002.1"/>
</dbReference>
<evidence type="ECO:0000313" key="2">
    <source>
        <dbReference type="Proteomes" id="UP001597163"/>
    </source>
</evidence>
<protein>
    <submittedName>
        <fullName evidence="1">Uncharacterized protein</fullName>
    </submittedName>
</protein>